<evidence type="ECO:0000256" key="10">
    <source>
        <dbReference type="ARBA" id="ARBA00022723"/>
    </source>
</evidence>
<keyword evidence="27" id="KW-1185">Reference proteome</keyword>
<dbReference type="InterPro" id="IPR005502">
    <property type="entry name" value="Ribosyl_crysJ1"/>
</dbReference>
<evidence type="ECO:0000256" key="22">
    <source>
        <dbReference type="ARBA" id="ARBA00043187"/>
    </source>
</evidence>
<feature type="binding site" evidence="25">
    <location>
        <position position="255"/>
    </location>
    <ligand>
        <name>Mg(2+)</name>
        <dbReference type="ChEBI" id="CHEBI:18420"/>
        <label>1</label>
    </ligand>
</feature>
<comment type="cofactor">
    <cofactor evidence="25">
        <name>Mg(2+)</name>
        <dbReference type="ChEBI" id="CHEBI:18420"/>
    </cofactor>
    <text evidence="25">Binds 2 magnesium ions per subunit.</text>
</comment>
<keyword evidence="8" id="KW-0158">Chromosome</keyword>
<keyword evidence="13 25" id="KW-0460">Magnesium</keyword>
<dbReference type="GO" id="GO:0006281">
    <property type="term" value="P:DNA repair"/>
    <property type="evidence" value="ECO:0007669"/>
    <property type="project" value="UniProtKB-KW"/>
</dbReference>
<dbReference type="OrthoDB" id="410104at2759"/>
<name>A0A3R7PWN6_PENVA</name>
<feature type="binding site" evidence="25">
    <location>
        <position position="64"/>
    </location>
    <ligand>
        <name>Mg(2+)</name>
        <dbReference type="ChEBI" id="CHEBI:18420"/>
        <label>1</label>
    </ligand>
</feature>
<feature type="binding site" evidence="25">
    <location>
        <position position="254"/>
    </location>
    <ligand>
        <name>Mg(2+)</name>
        <dbReference type="ChEBI" id="CHEBI:18420"/>
        <label>1</label>
    </ligand>
</feature>
<feature type="binding site" evidence="25">
    <location>
        <position position="62"/>
    </location>
    <ligand>
        <name>Mg(2+)</name>
        <dbReference type="ChEBI" id="CHEBI:18420"/>
        <label>1</label>
    </ligand>
</feature>
<evidence type="ECO:0000256" key="4">
    <source>
        <dbReference type="ARBA" id="ARBA00004496"/>
    </source>
</evidence>
<keyword evidence="9" id="KW-0963">Cytoplasm</keyword>
<evidence type="ECO:0000256" key="21">
    <source>
        <dbReference type="ARBA" id="ARBA00042850"/>
    </source>
</evidence>
<evidence type="ECO:0000256" key="2">
    <source>
        <dbReference type="ARBA" id="ARBA00004286"/>
    </source>
</evidence>
<evidence type="ECO:0000256" key="20">
    <source>
        <dbReference type="ARBA" id="ARBA00042722"/>
    </source>
</evidence>
<dbReference type="AlphaFoldDB" id="A0A3R7PWN6"/>
<evidence type="ECO:0000256" key="14">
    <source>
        <dbReference type="ARBA" id="ARBA00023128"/>
    </source>
</evidence>
<protein>
    <recommendedName>
        <fullName evidence="17">ADP-ribosylhydrolase ARH3</fullName>
        <ecNumber evidence="7">3.2.1.143</ecNumber>
    </recommendedName>
    <alternativeName>
        <fullName evidence="18">ADP-ribose glycohydrolase ARH3</fullName>
    </alternativeName>
    <alternativeName>
        <fullName evidence="19">ADP-ribosylhydrolase 3</fullName>
    </alternativeName>
    <alternativeName>
        <fullName evidence="22">O-acetyl-ADP-ribose deacetylase ARH3</fullName>
    </alternativeName>
    <alternativeName>
        <fullName evidence="23">Poly(ADP-ribose) glycohydrolase ARH3</fullName>
    </alternativeName>
    <alternativeName>
        <fullName evidence="21">[Protein ADP-ribosylarginine] hydrolase-like protein 2</fullName>
    </alternativeName>
    <alternativeName>
        <fullName evidence="20">[Protein ADP-ribosylserine] hydrolase</fullName>
    </alternativeName>
</protein>
<sequence length="305" mass="33131">MAVVEAVEGLAGKFRGSMAGALMGDCLGAPFEGESRASRSVLNSYFRRLADPALKVPYKLYTDDTAMTRCVAQSLIDEKGYCATDMAKKFVKEYYNEPKRGYGSNVTDVFAALRATKFQDVYAPAGIQFGGRGSYGNGAAMRIAPVALFCYDAPDKEVVHIAKDSSLLTHANRLGYNGAVLQKLEKLLELMEQGDSVTPSQVEDTLGVYISAHMSVPTAIYSFIRALNPVTNIESDNAFLRTIHYAISLGGDTDTIASMAGSIAGAYYGFSEIPESFHRHCEALSDAIEQADQLFKMRKPKSTET</sequence>
<evidence type="ECO:0000256" key="1">
    <source>
        <dbReference type="ARBA" id="ARBA00004123"/>
    </source>
</evidence>
<evidence type="ECO:0000256" key="6">
    <source>
        <dbReference type="ARBA" id="ARBA00011245"/>
    </source>
</evidence>
<comment type="similarity">
    <text evidence="5">Belongs to the ADP-ribosylglycohydrolase family.</text>
</comment>
<keyword evidence="11" id="KW-0227">DNA damage</keyword>
<evidence type="ECO:0000256" key="17">
    <source>
        <dbReference type="ARBA" id="ARBA00041057"/>
    </source>
</evidence>
<gene>
    <name evidence="26" type="ORF">C7M84_020329</name>
</gene>
<evidence type="ECO:0000256" key="25">
    <source>
        <dbReference type="PIRSR" id="PIRSR605502-1"/>
    </source>
</evidence>
<dbReference type="GO" id="GO:0005634">
    <property type="term" value="C:nucleus"/>
    <property type="evidence" value="ECO:0007669"/>
    <property type="project" value="UniProtKB-SubCell"/>
</dbReference>
<dbReference type="SUPFAM" id="SSF101478">
    <property type="entry name" value="ADP-ribosylglycohydrolase"/>
    <property type="match status" value="1"/>
</dbReference>
<evidence type="ECO:0000313" key="27">
    <source>
        <dbReference type="Proteomes" id="UP000283509"/>
    </source>
</evidence>
<dbReference type="GO" id="GO:0005759">
    <property type="term" value="C:mitochondrial matrix"/>
    <property type="evidence" value="ECO:0007669"/>
    <property type="project" value="UniProtKB-SubCell"/>
</dbReference>
<comment type="subunit">
    <text evidence="6">Monomer.</text>
</comment>
<evidence type="ECO:0000256" key="5">
    <source>
        <dbReference type="ARBA" id="ARBA00010702"/>
    </source>
</evidence>
<dbReference type="EC" id="3.2.1.143" evidence="7"/>
<keyword evidence="15" id="KW-0234">DNA repair</keyword>
<keyword evidence="10 25" id="KW-0479">Metal-binding</keyword>
<dbReference type="GO" id="GO:0046872">
    <property type="term" value="F:metal ion binding"/>
    <property type="evidence" value="ECO:0007669"/>
    <property type="project" value="UniProtKB-KW"/>
</dbReference>
<dbReference type="FunFam" id="1.10.4080.10:FF:000001">
    <property type="entry name" value="ADP-ribose glycohydrolase ARH3"/>
    <property type="match status" value="1"/>
</dbReference>
<dbReference type="GO" id="GO:0004649">
    <property type="term" value="F:poly(ADP-ribose) glycohydrolase activity"/>
    <property type="evidence" value="ECO:0007669"/>
    <property type="project" value="UniProtKB-EC"/>
</dbReference>
<comment type="catalytic activity">
    <reaction evidence="24">
        <text>alpha-NAD(+) + H2O = ADP-D-ribose + nicotinamide + H(+)</text>
        <dbReference type="Rhea" id="RHEA:68792"/>
        <dbReference type="ChEBI" id="CHEBI:15377"/>
        <dbReference type="ChEBI" id="CHEBI:15378"/>
        <dbReference type="ChEBI" id="CHEBI:17154"/>
        <dbReference type="ChEBI" id="CHEBI:57967"/>
        <dbReference type="ChEBI" id="CHEBI:77017"/>
    </reaction>
</comment>
<dbReference type="GO" id="GO:0140290">
    <property type="term" value="P:peptidyl-serine ADP-deribosylation"/>
    <property type="evidence" value="ECO:0007669"/>
    <property type="project" value="UniProtKB-ARBA"/>
</dbReference>
<dbReference type="Gene3D" id="1.10.4080.10">
    <property type="entry name" value="ADP-ribosylation/Crystallin J1"/>
    <property type="match status" value="2"/>
</dbReference>
<dbReference type="STRING" id="6689.A0A3R7PWN6"/>
<keyword evidence="12 26" id="KW-0378">Hydrolase</keyword>
<evidence type="ECO:0000256" key="19">
    <source>
        <dbReference type="ARBA" id="ARBA00042471"/>
    </source>
</evidence>
<comment type="caution">
    <text evidence="26">The sequence shown here is derived from an EMBL/GenBank/DDBJ whole genome shotgun (WGS) entry which is preliminary data.</text>
</comment>
<evidence type="ECO:0000256" key="16">
    <source>
        <dbReference type="ARBA" id="ARBA00023242"/>
    </source>
</evidence>
<dbReference type="GO" id="GO:0005694">
    <property type="term" value="C:chromosome"/>
    <property type="evidence" value="ECO:0007669"/>
    <property type="project" value="UniProtKB-SubCell"/>
</dbReference>
<evidence type="ECO:0000256" key="8">
    <source>
        <dbReference type="ARBA" id="ARBA00022454"/>
    </source>
</evidence>
<evidence type="ECO:0000256" key="11">
    <source>
        <dbReference type="ARBA" id="ARBA00022763"/>
    </source>
</evidence>
<evidence type="ECO:0000256" key="12">
    <source>
        <dbReference type="ARBA" id="ARBA00022801"/>
    </source>
</evidence>
<evidence type="ECO:0000313" key="26">
    <source>
        <dbReference type="EMBL" id="ROT61865.1"/>
    </source>
</evidence>
<organism evidence="26 27">
    <name type="scientific">Penaeus vannamei</name>
    <name type="common">Whiteleg shrimp</name>
    <name type="synonym">Litopenaeus vannamei</name>
    <dbReference type="NCBI Taxonomy" id="6689"/>
    <lineage>
        <taxon>Eukaryota</taxon>
        <taxon>Metazoa</taxon>
        <taxon>Ecdysozoa</taxon>
        <taxon>Arthropoda</taxon>
        <taxon>Crustacea</taxon>
        <taxon>Multicrustacea</taxon>
        <taxon>Malacostraca</taxon>
        <taxon>Eumalacostraca</taxon>
        <taxon>Eucarida</taxon>
        <taxon>Decapoda</taxon>
        <taxon>Dendrobranchiata</taxon>
        <taxon>Penaeoidea</taxon>
        <taxon>Penaeidae</taxon>
        <taxon>Penaeus</taxon>
    </lineage>
</organism>
<evidence type="ECO:0000256" key="18">
    <source>
        <dbReference type="ARBA" id="ARBA00042398"/>
    </source>
</evidence>
<evidence type="ECO:0000256" key="15">
    <source>
        <dbReference type="ARBA" id="ARBA00023204"/>
    </source>
</evidence>
<comment type="subcellular location">
    <subcellularLocation>
        <location evidence="2">Chromosome</location>
    </subcellularLocation>
    <subcellularLocation>
        <location evidence="4">Cytoplasm</location>
    </subcellularLocation>
    <subcellularLocation>
        <location evidence="3">Mitochondrion matrix</location>
    </subcellularLocation>
    <subcellularLocation>
        <location evidence="1">Nucleus</location>
    </subcellularLocation>
</comment>
<evidence type="ECO:0000256" key="24">
    <source>
        <dbReference type="ARBA" id="ARBA00049015"/>
    </source>
</evidence>
<keyword evidence="14" id="KW-0496">Mitochondrion</keyword>
<dbReference type="EMBL" id="QCYY01003969">
    <property type="protein sequence ID" value="ROT61865.1"/>
    <property type="molecule type" value="Genomic_DNA"/>
</dbReference>
<feature type="binding site" evidence="25">
    <location>
        <position position="252"/>
    </location>
    <ligand>
        <name>Mg(2+)</name>
        <dbReference type="ChEBI" id="CHEBI:18420"/>
        <label>1</label>
    </ligand>
</feature>
<proteinExistence type="inferred from homology"/>
<dbReference type="PANTHER" id="PTHR16222">
    <property type="entry name" value="ADP-RIBOSYLGLYCOHYDROLASE"/>
    <property type="match status" value="1"/>
</dbReference>
<dbReference type="Pfam" id="PF03747">
    <property type="entry name" value="ADP_ribosyl_GH"/>
    <property type="match status" value="2"/>
</dbReference>
<evidence type="ECO:0000256" key="3">
    <source>
        <dbReference type="ARBA" id="ARBA00004305"/>
    </source>
</evidence>
<dbReference type="PANTHER" id="PTHR16222:SF24">
    <property type="entry name" value="ADP-RIBOSYLHYDROLASE ARH3"/>
    <property type="match status" value="1"/>
</dbReference>
<reference evidence="26 27" key="2">
    <citation type="submission" date="2019-01" db="EMBL/GenBank/DDBJ databases">
        <title>The decoding of complex shrimp genome reveals the adaptation for benthos swimmer, frequently molting mechanism and breeding impact on genome.</title>
        <authorList>
            <person name="Sun Y."/>
            <person name="Gao Y."/>
            <person name="Yu Y."/>
        </authorList>
    </citation>
    <scope>NUCLEOTIDE SEQUENCE [LARGE SCALE GENOMIC DNA]</scope>
    <source>
        <tissue evidence="26">Muscle</tissue>
    </source>
</reference>
<dbReference type="InterPro" id="IPR036705">
    <property type="entry name" value="Ribosyl_crysJ1_sf"/>
</dbReference>
<keyword evidence="16" id="KW-0539">Nucleus</keyword>
<evidence type="ECO:0000256" key="23">
    <source>
        <dbReference type="ARBA" id="ARBA00043193"/>
    </source>
</evidence>
<evidence type="ECO:0000256" key="13">
    <source>
        <dbReference type="ARBA" id="ARBA00022842"/>
    </source>
</evidence>
<evidence type="ECO:0000256" key="7">
    <source>
        <dbReference type="ARBA" id="ARBA00012255"/>
    </source>
</evidence>
<dbReference type="Proteomes" id="UP000283509">
    <property type="component" value="Unassembled WGS sequence"/>
</dbReference>
<reference evidence="26 27" key="1">
    <citation type="submission" date="2018-04" db="EMBL/GenBank/DDBJ databases">
        <authorList>
            <person name="Zhang X."/>
            <person name="Yuan J."/>
            <person name="Li F."/>
            <person name="Xiang J."/>
        </authorList>
    </citation>
    <scope>NUCLEOTIDE SEQUENCE [LARGE SCALE GENOMIC DNA]</scope>
    <source>
        <tissue evidence="26">Muscle</tissue>
    </source>
</reference>
<feature type="binding site" evidence="25">
    <location>
        <position position="63"/>
    </location>
    <ligand>
        <name>Mg(2+)</name>
        <dbReference type="ChEBI" id="CHEBI:18420"/>
        <label>1</label>
    </ligand>
</feature>
<evidence type="ECO:0000256" key="9">
    <source>
        <dbReference type="ARBA" id="ARBA00022490"/>
    </source>
</evidence>
<accession>A0A3R7PWN6</accession>
<dbReference type="InterPro" id="IPR050792">
    <property type="entry name" value="ADP-ribosylglycohydrolase"/>
</dbReference>